<evidence type="ECO:0000313" key="1">
    <source>
        <dbReference type="EMBL" id="VEF72719.1"/>
    </source>
</evidence>
<sequence>MSDNNMLPAKAEDLIHFDSLLEQGMEAIEQYSGQVWTDKGEQDPGVTLLQDLSYGVSDLAYRHTLPLVDLLTPTDTPSGGGVFPAQFGPHRVLTCGPVTVDDYRRALLDLHSSDAGETPGGFYFRNVQLTRESAEEQYQYWYDPDPDKREFTFARPVSNTEPTQLTLKGNYHLYVELARGADKTKAQTALDAFLKANRNLCEAVRETTWVEPQLLQLFSTLELEDDCTDYDRVLAELYMLSEAYLSPMAARAAASGLSEQGVANEAIYQGPQLSHGWMTQLPAARDYNQSVEVDLSPLVNTWLSIDGVKSITLLGYWADGYLHTNWRLSIEANKYLQLWGDNPVSYLTSNVDFVHLYKKGQRCSSDSSAIKKHITTVPLITEQDVVMPYGRNRKPAEFHSLSNRLPPCYGLQQPLPGDTQKQLHQFLLPFEQILANGCQQLALLPDLLAFDRSQPSPVWGEQWPFAAYSLSDKVHQAYKPTLSSLLDGYKQDDSKELATIDYLLGYFGSQRAPRTLSSPLSDFLKVQRGYLSQHADLGYQRSNIQIQAVSALQKRIAARIGIGSALFDQSPALDKLPFYLVEHRALLPALPDEHYNAEQTPMAATSDQQNKNLLLTVAVSADHPLHVGLLIDLIIKDGGGSGNDYILPTVMVKAIDSTGAVLTCSMQDNEQLARNLDKVIEAMKAGTLRWKNSNVWLHDMWYPLSYGDAKNLKEGEKRIVETHDAPYPVMLQKSDQIAIRYHISPNASLLEDDKQSIIHAQVVPRDWINGSFVIKAKDGSTLPEEVANYRWYIDDQGKTLSDRFSFMVSLVFPRSLLAGLTDACATEAWIKQCILDEIPCHISALVHWLDDSAFAQFGVTYQGWQNDGAPLGDRSYQLLKQLTLGRTPGVLDGIRHMRIAKSAQQQAATEPGWNPDYISENELFYVPKN</sequence>
<reference evidence="1 2" key="1">
    <citation type="submission" date="2018-12" db="EMBL/GenBank/DDBJ databases">
        <authorList>
            <consortium name="Pathogen Informatics"/>
        </authorList>
    </citation>
    <scope>NUCLEOTIDE SEQUENCE [LARGE SCALE GENOMIC DNA]</scope>
    <source>
        <strain evidence="1 2">NCTC7357</strain>
    </source>
</reference>
<proteinExistence type="predicted"/>
<accession>A0AAX3FRL1</accession>
<protein>
    <submittedName>
        <fullName evidence="1">Uncharacterized protein</fullName>
    </submittedName>
</protein>
<gene>
    <name evidence="1" type="ORF">NCTC7357_00955</name>
</gene>
<dbReference type="AlphaFoldDB" id="A0AAX3FRL1"/>
<evidence type="ECO:0000313" key="2">
    <source>
        <dbReference type="Proteomes" id="UP000277437"/>
    </source>
</evidence>
<organism evidence="1 2">
    <name type="scientific">Pseudomonas chlororaphis</name>
    <dbReference type="NCBI Taxonomy" id="587753"/>
    <lineage>
        <taxon>Bacteria</taxon>
        <taxon>Pseudomonadati</taxon>
        <taxon>Pseudomonadota</taxon>
        <taxon>Gammaproteobacteria</taxon>
        <taxon>Pseudomonadales</taxon>
        <taxon>Pseudomonadaceae</taxon>
        <taxon>Pseudomonas</taxon>
    </lineage>
</organism>
<name>A0AAX3FRL1_9PSED</name>
<dbReference type="Proteomes" id="UP000277437">
    <property type="component" value="Chromosome"/>
</dbReference>
<dbReference type="EMBL" id="LR134334">
    <property type="protein sequence ID" value="VEF72719.1"/>
    <property type="molecule type" value="Genomic_DNA"/>
</dbReference>
<dbReference type="RefSeq" id="WP_124324744.1">
    <property type="nucleotide sequence ID" value="NZ_CP118137.1"/>
</dbReference>